<protein>
    <submittedName>
        <fullName evidence="1">Uncharacterized protein</fullName>
    </submittedName>
</protein>
<dbReference type="Proteomes" id="UP000269115">
    <property type="component" value="Unassembled WGS sequence"/>
</dbReference>
<name>A0A9X8HJ09_PSEPU</name>
<comment type="caution">
    <text evidence="1">The sequence shown here is derived from an EMBL/GenBank/DDBJ whole genome shotgun (WGS) entry which is preliminary data.</text>
</comment>
<gene>
    <name evidence="1" type="ORF">EDF85_2197</name>
</gene>
<sequence length="65" mass="6917">MVKAIAGFFVAAGRFAGKAGSYGERKAMQEQALPGKCPADTPLQICFCATGITRFSFTALNEKLE</sequence>
<reference evidence="1 2" key="1">
    <citation type="submission" date="2018-11" db="EMBL/GenBank/DDBJ databases">
        <title>Genomic analyses of the natural microbiome of Caenorhabditis elegans.</title>
        <authorList>
            <person name="Samuel B."/>
        </authorList>
    </citation>
    <scope>NUCLEOTIDE SEQUENCE [LARGE SCALE GENOMIC DNA]</scope>
    <source>
        <strain evidence="1 2">BIGb0473</strain>
    </source>
</reference>
<dbReference type="AlphaFoldDB" id="A0A9X8HJ09"/>
<evidence type="ECO:0000313" key="2">
    <source>
        <dbReference type="Proteomes" id="UP000269115"/>
    </source>
</evidence>
<proteinExistence type="predicted"/>
<organism evidence="1 2">
    <name type="scientific">Pseudomonas putida</name>
    <name type="common">Arthrobacter siderocapsulatus</name>
    <dbReference type="NCBI Taxonomy" id="303"/>
    <lineage>
        <taxon>Bacteria</taxon>
        <taxon>Pseudomonadati</taxon>
        <taxon>Pseudomonadota</taxon>
        <taxon>Gammaproteobacteria</taxon>
        <taxon>Pseudomonadales</taxon>
        <taxon>Pseudomonadaceae</taxon>
        <taxon>Pseudomonas</taxon>
    </lineage>
</organism>
<evidence type="ECO:0000313" key="1">
    <source>
        <dbReference type="EMBL" id="ROQ51727.1"/>
    </source>
</evidence>
<dbReference type="EMBL" id="RJUR01000012">
    <property type="protein sequence ID" value="ROQ51727.1"/>
    <property type="molecule type" value="Genomic_DNA"/>
</dbReference>
<accession>A0A9X8HJ09</accession>